<organism evidence="1 2">
    <name type="scientific">Ceratopteris richardii</name>
    <name type="common">Triangle waterfern</name>
    <dbReference type="NCBI Taxonomy" id="49495"/>
    <lineage>
        <taxon>Eukaryota</taxon>
        <taxon>Viridiplantae</taxon>
        <taxon>Streptophyta</taxon>
        <taxon>Embryophyta</taxon>
        <taxon>Tracheophyta</taxon>
        <taxon>Polypodiopsida</taxon>
        <taxon>Polypodiidae</taxon>
        <taxon>Polypodiales</taxon>
        <taxon>Pteridineae</taxon>
        <taxon>Pteridaceae</taxon>
        <taxon>Parkerioideae</taxon>
        <taxon>Ceratopteris</taxon>
    </lineage>
</organism>
<dbReference type="AlphaFoldDB" id="A0A8T2U6L5"/>
<evidence type="ECO:0000313" key="1">
    <source>
        <dbReference type="EMBL" id="KAH7430190.1"/>
    </source>
</evidence>
<sequence length="127" mass="14326">MLLFYMITAPSRPWLFSVRGGTYAWTSITLLIRLRRITPPISYEAMWWSPLAVDNNGPRVILLVGSKTRSFHDMTSMPVANSRLLRQHHAPRGARNLPLYLARAAKVEVDGHLGSSSFLCRCGSFHS</sequence>
<gene>
    <name evidence="1" type="ORF">KP509_09G087500</name>
</gene>
<dbReference type="Proteomes" id="UP000825935">
    <property type="component" value="Chromosome 9"/>
</dbReference>
<keyword evidence="2" id="KW-1185">Reference proteome</keyword>
<reference evidence="1" key="1">
    <citation type="submission" date="2021-08" db="EMBL/GenBank/DDBJ databases">
        <title>WGS assembly of Ceratopteris richardii.</title>
        <authorList>
            <person name="Marchant D.B."/>
            <person name="Chen G."/>
            <person name="Jenkins J."/>
            <person name="Shu S."/>
            <person name="Leebens-Mack J."/>
            <person name="Grimwood J."/>
            <person name="Schmutz J."/>
            <person name="Soltis P."/>
            <person name="Soltis D."/>
            <person name="Chen Z.-H."/>
        </authorList>
    </citation>
    <scope>NUCLEOTIDE SEQUENCE</scope>
    <source>
        <strain evidence="1">Whitten #5841</strain>
        <tissue evidence="1">Leaf</tissue>
    </source>
</reference>
<name>A0A8T2U6L5_CERRI</name>
<comment type="caution">
    <text evidence="1">The sequence shown here is derived from an EMBL/GenBank/DDBJ whole genome shotgun (WGS) entry which is preliminary data.</text>
</comment>
<accession>A0A8T2U6L5</accession>
<protein>
    <submittedName>
        <fullName evidence="1">Uncharacterized protein</fullName>
    </submittedName>
</protein>
<dbReference type="EMBL" id="CM035414">
    <property type="protein sequence ID" value="KAH7430190.1"/>
    <property type="molecule type" value="Genomic_DNA"/>
</dbReference>
<evidence type="ECO:0000313" key="2">
    <source>
        <dbReference type="Proteomes" id="UP000825935"/>
    </source>
</evidence>
<proteinExistence type="predicted"/>